<organism evidence="1">
    <name type="scientific">marine sediment metagenome</name>
    <dbReference type="NCBI Taxonomy" id="412755"/>
    <lineage>
        <taxon>unclassified sequences</taxon>
        <taxon>metagenomes</taxon>
        <taxon>ecological metagenomes</taxon>
    </lineage>
</organism>
<protein>
    <submittedName>
        <fullName evidence="1">Uncharacterized protein</fullName>
    </submittedName>
</protein>
<dbReference type="EMBL" id="BARU01008063">
    <property type="protein sequence ID" value="GAH36282.1"/>
    <property type="molecule type" value="Genomic_DNA"/>
</dbReference>
<dbReference type="AlphaFoldDB" id="X1EUN2"/>
<sequence length="34" mass="3761">IPAAENTGFRGLFYNDMILIVNACDITCSVKHYA</sequence>
<name>X1EUN2_9ZZZZ</name>
<accession>X1EUN2</accession>
<evidence type="ECO:0000313" key="1">
    <source>
        <dbReference type="EMBL" id="GAH36282.1"/>
    </source>
</evidence>
<feature type="non-terminal residue" evidence="1">
    <location>
        <position position="1"/>
    </location>
</feature>
<reference evidence="1" key="1">
    <citation type="journal article" date="2014" name="Front. Microbiol.">
        <title>High frequency of phylogenetically diverse reductive dehalogenase-homologous genes in deep subseafloor sedimentary metagenomes.</title>
        <authorList>
            <person name="Kawai M."/>
            <person name="Futagami T."/>
            <person name="Toyoda A."/>
            <person name="Takaki Y."/>
            <person name="Nishi S."/>
            <person name="Hori S."/>
            <person name="Arai W."/>
            <person name="Tsubouchi T."/>
            <person name="Morono Y."/>
            <person name="Uchiyama I."/>
            <person name="Ito T."/>
            <person name="Fujiyama A."/>
            <person name="Inagaki F."/>
            <person name="Takami H."/>
        </authorList>
    </citation>
    <scope>NUCLEOTIDE SEQUENCE</scope>
    <source>
        <strain evidence="1">Expedition CK06-06</strain>
    </source>
</reference>
<proteinExistence type="predicted"/>
<gene>
    <name evidence="1" type="ORF">S03H2_15842</name>
</gene>
<comment type="caution">
    <text evidence="1">The sequence shown here is derived from an EMBL/GenBank/DDBJ whole genome shotgun (WGS) entry which is preliminary data.</text>
</comment>